<feature type="binding site" evidence="7">
    <location>
        <begin position="116"/>
        <end position="123"/>
    </location>
    <ligand>
        <name>ATP</name>
        <dbReference type="ChEBI" id="CHEBI:30616"/>
    </ligand>
</feature>
<dbReference type="HAMAP" id="MF_02040">
    <property type="entry name" value="Mrp_NBP35"/>
    <property type="match status" value="1"/>
</dbReference>
<comment type="subunit">
    <text evidence="7">Homodimer.</text>
</comment>
<dbReference type="eggNOG" id="COG0489">
    <property type="taxonomic scope" value="Bacteria"/>
</dbReference>
<reference evidence="8 9" key="1">
    <citation type="submission" date="2014-11" db="EMBL/GenBank/DDBJ databases">
        <title>Complete Genome Sequence of Pseudoalteromonas sp. Strain OCN003 Isolated from Kaneohe Bay, Oahu, Hawaii.</title>
        <authorList>
            <person name="Beurmann S."/>
            <person name="Videau P."/>
            <person name="Ushijima B."/>
            <person name="Smith A.M."/>
            <person name="Aeby G.S."/>
            <person name="Callahan S.M."/>
            <person name="Belcaid M."/>
        </authorList>
    </citation>
    <scope>NUCLEOTIDE SEQUENCE [LARGE SCALE GENOMIC DNA]</scope>
    <source>
        <strain evidence="8 9">OCN003</strain>
    </source>
</reference>
<dbReference type="FunFam" id="3.40.50.300:FF:000418">
    <property type="entry name" value="Iron-sulfur cluster carrier protein"/>
    <property type="match status" value="1"/>
</dbReference>
<dbReference type="Proteomes" id="UP000030341">
    <property type="component" value="Chromosome 1"/>
</dbReference>
<dbReference type="CDD" id="cd02037">
    <property type="entry name" value="Mrp_NBP35"/>
    <property type="match status" value="1"/>
</dbReference>
<evidence type="ECO:0000256" key="7">
    <source>
        <dbReference type="HAMAP-Rule" id="MF_02040"/>
    </source>
</evidence>
<keyword evidence="4 7" id="KW-0408">Iron</keyword>
<evidence type="ECO:0000313" key="8">
    <source>
        <dbReference type="EMBL" id="AIY65381.1"/>
    </source>
</evidence>
<evidence type="ECO:0000256" key="6">
    <source>
        <dbReference type="ARBA" id="ARBA00024036"/>
    </source>
</evidence>
<evidence type="ECO:0000256" key="5">
    <source>
        <dbReference type="ARBA" id="ARBA00023014"/>
    </source>
</evidence>
<sequence length="370" mass="39634">MFNIKNLFSGSKQADKAVTEGQESALFTRINQLLADYRSDIFPVGLQQATSLVSVTDGDTIKVELLLHFAASSEQPDIAKFLSDKLGKQVALSVQVNLLEPTRHKNIKHIVLVASGKGGVGKSTSAVNLANALKQNGAKVGILDADIYGPSIPLLLGLEDAKPEAKDDKTLLPMDKNGLATQSIGFLLGKEDATVWRGPMASTALMQLLNETSWPALDYLVVDMPPGTGDIQLTMSQKIPASGAVIVTTPQDLALADAKKGIDMFNKVKVPIVGLIENMSYFHCQHCNGVNHIFGEDGGKDLAQHIAVPLLGQVPLAHRIRQVGEQGEFLSHNADKALVAIYNRAAKLVASHLFYQGSGSNPVEIIITDD</sequence>
<dbReference type="PROSITE" id="PS01215">
    <property type="entry name" value="MRP"/>
    <property type="match status" value="1"/>
</dbReference>
<dbReference type="SUPFAM" id="SSF52540">
    <property type="entry name" value="P-loop containing nucleoside triphosphate hydrolases"/>
    <property type="match status" value="1"/>
</dbReference>
<dbReference type="InterPro" id="IPR000808">
    <property type="entry name" value="Mrp-like_CS"/>
</dbReference>
<dbReference type="PANTHER" id="PTHR42961:SF2">
    <property type="entry name" value="IRON-SULFUR PROTEIN NUBPL"/>
    <property type="match status" value="1"/>
</dbReference>
<dbReference type="GO" id="GO:0016226">
    <property type="term" value="P:iron-sulfur cluster assembly"/>
    <property type="evidence" value="ECO:0007669"/>
    <property type="project" value="InterPro"/>
</dbReference>
<dbReference type="GO" id="GO:0046872">
    <property type="term" value="F:metal ion binding"/>
    <property type="evidence" value="ECO:0007669"/>
    <property type="project" value="UniProtKB-KW"/>
</dbReference>
<dbReference type="KEGG" id="pseo:OM33_09630"/>
<dbReference type="PANTHER" id="PTHR42961">
    <property type="entry name" value="IRON-SULFUR PROTEIN NUBPL"/>
    <property type="match status" value="1"/>
</dbReference>
<organism evidence="8 9">
    <name type="scientific">Pseudoalteromonas piratica</name>
    <dbReference type="NCBI Taxonomy" id="1348114"/>
    <lineage>
        <taxon>Bacteria</taxon>
        <taxon>Pseudomonadati</taxon>
        <taxon>Pseudomonadota</taxon>
        <taxon>Gammaproteobacteria</taxon>
        <taxon>Alteromonadales</taxon>
        <taxon>Pseudoalteromonadaceae</taxon>
        <taxon>Pseudoalteromonas</taxon>
    </lineage>
</organism>
<keyword evidence="3 7" id="KW-0067">ATP-binding</keyword>
<evidence type="ECO:0000256" key="4">
    <source>
        <dbReference type="ARBA" id="ARBA00023004"/>
    </source>
</evidence>
<evidence type="ECO:0000313" key="9">
    <source>
        <dbReference type="Proteomes" id="UP000030341"/>
    </source>
</evidence>
<dbReference type="InterPro" id="IPR019591">
    <property type="entry name" value="Mrp/NBP35_ATP-bd"/>
</dbReference>
<protein>
    <recommendedName>
        <fullName evidence="7">Iron-sulfur cluster carrier protein</fullName>
    </recommendedName>
</protein>
<dbReference type="OrthoDB" id="9809679at2"/>
<evidence type="ECO:0000256" key="1">
    <source>
        <dbReference type="ARBA" id="ARBA00022723"/>
    </source>
</evidence>
<dbReference type="RefSeq" id="WP_038641210.1">
    <property type="nucleotide sequence ID" value="NZ_CP009888.1"/>
</dbReference>
<keyword evidence="1 7" id="KW-0479">Metal-binding</keyword>
<dbReference type="AlphaFoldDB" id="A0A0A7EH43"/>
<dbReference type="InterPro" id="IPR044304">
    <property type="entry name" value="NUBPL-like"/>
</dbReference>
<keyword evidence="9" id="KW-1185">Reference proteome</keyword>
<dbReference type="NCBIfam" id="NF008669">
    <property type="entry name" value="PRK11670.1"/>
    <property type="match status" value="1"/>
</dbReference>
<comment type="similarity">
    <text evidence="6 7">Belongs to the Mrp/NBP35 ATP-binding proteins family.</text>
</comment>
<dbReference type="GO" id="GO:0016887">
    <property type="term" value="F:ATP hydrolysis activity"/>
    <property type="evidence" value="ECO:0007669"/>
    <property type="project" value="UniProtKB-UniRule"/>
</dbReference>
<dbReference type="Gene3D" id="3.40.50.300">
    <property type="entry name" value="P-loop containing nucleotide triphosphate hydrolases"/>
    <property type="match status" value="1"/>
</dbReference>
<dbReference type="GO" id="GO:0051539">
    <property type="term" value="F:4 iron, 4 sulfur cluster binding"/>
    <property type="evidence" value="ECO:0007669"/>
    <property type="project" value="TreeGrafter"/>
</dbReference>
<dbReference type="STRING" id="1348114.OM33_09630"/>
<keyword evidence="7" id="KW-0378">Hydrolase</keyword>
<evidence type="ECO:0000256" key="2">
    <source>
        <dbReference type="ARBA" id="ARBA00022741"/>
    </source>
</evidence>
<dbReference type="InterPro" id="IPR033756">
    <property type="entry name" value="YlxH/NBP35"/>
</dbReference>
<keyword evidence="2 7" id="KW-0547">Nucleotide-binding</keyword>
<dbReference type="InterPro" id="IPR027417">
    <property type="entry name" value="P-loop_NTPase"/>
</dbReference>
<proteinExistence type="inferred from homology"/>
<dbReference type="GO" id="GO:0140663">
    <property type="term" value="F:ATP-dependent FeS chaperone activity"/>
    <property type="evidence" value="ECO:0007669"/>
    <property type="project" value="InterPro"/>
</dbReference>
<accession>A0A0A7EH43</accession>
<dbReference type="HOGENOM" id="CLU_024839_0_0_6"/>
<comment type="function">
    <text evidence="7">Binds and transfers iron-sulfur (Fe-S) clusters to target apoproteins. Can hydrolyze ATP.</text>
</comment>
<evidence type="ECO:0000256" key="3">
    <source>
        <dbReference type="ARBA" id="ARBA00022840"/>
    </source>
</evidence>
<dbReference type="EMBL" id="CP009888">
    <property type="protein sequence ID" value="AIY65381.1"/>
    <property type="molecule type" value="Genomic_DNA"/>
</dbReference>
<keyword evidence="5 7" id="KW-0411">Iron-sulfur</keyword>
<name>A0A0A7EH43_9GAMM</name>
<gene>
    <name evidence="8" type="ORF">OM33_09630</name>
</gene>
<dbReference type="GO" id="GO:0005524">
    <property type="term" value="F:ATP binding"/>
    <property type="evidence" value="ECO:0007669"/>
    <property type="project" value="UniProtKB-UniRule"/>
</dbReference>
<dbReference type="Pfam" id="PF10609">
    <property type="entry name" value="ParA"/>
    <property type="match status" value="1"/>
</dbReference>